<dbReference type="InterPro" id="IPR011850">
    <property type="entry name" value="T2SS_GspF"/>
</dbReference>
<dbReference type="PANTHER" id="PTHR30012">
    <property type="entry name" value="GENERAL SECRETION PATHWAY PROTEIN"/>
    <property type="match status" value="1"/>
</dbReference>
<evidence type="ECO:0000256" key="2">
    <source>
        <dbReference type="ARBA" id="ARBA00005745"/>
    </source>
</evidence>
<reference evidence="10" key="1">
    <citation type="submission" date="2023-07" db="EMBL/GenBank/DDBJ databases">
        <title>Genome content predicts the carbon catabolic preferences of heterotrophic bacteria.</title>
        <authorList>
            <person name="Gralka M."/>
        </authorList>
    </citation>
    <scope>NUCLEOTIDE SEQUENCE</scope>
    <source>
        <strain evidence="10">I2M16</strain>
    </source>
</reference>
<keyword evidence="5 8" id="KW-0812">Transmembrane</keyword>
<dbReference type="EMBL" id="JAUOPG010000004">
    <property type="protein sequence ID" value="MDO6453611.1"/>
    <property type="molecule type" value="Genomic_DNA"/>
</dbReference>
<comment type="subcellular location">
    <subcellularLocation>
        <location evidence="1">Cell inner membrane</location>
        <topology evidence="1">Multi-pass membrane protein</topology>
    </subcellularLocation>
</comment>
<dbReference type="NCBIfam" id="TIGR02120">
    <property type="entry name" value="GspF"/>
    <property type="match status" value="1"/>
</dbReference>
<dbReference type="PRINTS" id="PR00812">
    <property type="entry name" value="BCTERIALGSPF"/>
</dbReference>
<dbReference type="AlphaFoldDB" id="A0AAW7XGR4"/>
<evidence type="ECO:0000256" key="3">
    <source>
        <dbReference type="ARBA" id="ARBA00022475"/>
    </source>
</evidence>
<dbReference type="Proteomes" id="UP001169862">
    <property type="component" value="Unassembled WGS sequence"/>
</dbReference>
<dbReference type="InterPro" id="IPR042094">
    <property type="entry name" value="T2SS_GspF_sf"/>
</dbReference>
<dbReference type="Pfam" id="PF00482">
    <property type="entry name" value="T2SSF"/>
    <property type="match status" value="2"/>
</dbReference>
<name>A0AAW7XGR4_9GAMM</name>
<dbReference type="GO" id="GO:0015627">
    <property type="term" value="C:type II protein secretion system complex"/>
    <property type="evidence" value="ECO:0007669"/>
    <property type="project" value="InterPro"/>
</dbReference>
<evidence type="ECO:0000256" key="7">
    <source>
        <dbReference type="ARBA" id="ARBA00023136"/>
    </source>
</evidence>
<evidence type="ECO:0000259" key="9">
    <source>
        <dbReference type="Pfam" id="PF00482"/>
    </source>
</evidence>
<evidence type="ECO:0000313" key="11">
    <source>
        <dbReference type="Proteomes" id="UP001169862"/>
    </source>
</evidence>
<dbReference type="RefSeq" id="WP_075173083.1">
    <property type="nucleotide sequence ID" value="NZ_CAXPFL010000009.1"/>
</dbReference>
<gene>
    <name evidence="10" type="primary">gspF</name>
    <name evidence="10" type="ORF">Q4490_08540</name>
</gene>
<comment type="similarity">
    <text evidence="2">Belongs to the GSP F family.</text>
</comment>
<dbReference type="GO" id="GO:0015628">
    <property type="term" value="P:protein secretion by the type II secretion system"/>
    <property type="evidence" value="ECO:0007669"/>
    <property type="project" value="InterPro"/>
</dbReference>
<feature type="domain" description="Type II secretion system protein GspF" evidence="9">
    <location>
        <begin position="67"/>
        <end position="190"/>
    </location>
</feature>
<keyword evidence="3" id="KW-1003">Cell membrane</keyword>
<feature type="transmembrane region" description="Helical" evidence="8">
    <location>
        <begin position="209"/>
        <end position="235"/>
    </location>
</feature>
<protein>
    <submittedName>
        <fullName evidence="10">Type II secretion system inner membrane protein GspF</fullName>
    </submittedName>
</protein>
<feature type="transmembrane region" description="Helical" evidence="8">
    <location>
        <begin position="167"/>
        <end position="189"/>
    </location>
</feature>
<evidence type="ECO:0000256" key="6">
    <source>
        <dbReference type="ARBA" id="ARBA00022989"/>
    </source>
</evidence>
<comment type="caution">
    <text evidence="10">The sequence shown here is derived from an EMBL/GenBank/DDBJ whole genome shotgun (WGS) entry which is preliminary data.</text>
</comment>
<evidence type="ECO:0000256" key="4">
    <source>
        <dbReference type="ARBA" id="ARBA00022519"/>
    </source>
</evidence>
<dbReference type="InterPro" id="IPR018076">
    <property type="entry name" value="T2SS_GspF_dom"/>
</dbReference>
<keyword evidence="4" id="KW-0997">Cell inner membrane</keyword>
<evidence type="ECO:0000256" key="8">
    <source>
        <dbReference type="SAM" id="Phobius"/>
    </source>
</evidence>
<dbReference type="PANTHER" id="PTHR30012:SF0">
    <property type="entry name" value="TYPE II SECRETION SYSTEM PROTEIN F-RELATED"/>
    <property type="match status" value="1"/>
</dbReference>
<organism evidence="10 11">
    <name type="scientific">Neptunomonas phycophila</name>
    <dbReference type="NCBI Taxonomy" id="1572645"/>
    <lineage>
        <taxon>Bacteria</taxon>
        <taxon>Pseudomonadati</taxon>
        <taxon>Pseudomonadota</taxon>
        <taxon>Gammaproteobacteria</taxon>
        <taxon>Oceanospirillales</taxon>
        <taxon>Oceanospirillaceae</taxon>
        <taxon>Neptunomonas</taxon>
    </lineage>
</organism>
<dbReference type="Gene3D" id="1.20.81.30">
    <property type="entry name" value="Type II secretion system (T2SS), domain F"/>
    <property type="match status" value="2"/>
</dbReference>
<feature type="domain" description="Type II secretion system protein GspF" evidence="9">
    <location>
        <begin position="271"/>
        <end position="392"/>
    </location>
</feature>
<feature type="transmembrane region" description="Helical" evidence="8">
    <location>
        <begin position="373"/>
        <end position="394"/>
    </location>
</feature>
<proteinExistence type="inferred from homology"/>
<accession>A0AAW7XGR4</accession>
<keyword evidence="6 8" id="KW-1133">Transmembrane helix</keyword>
<evidence type="ECO:0000256" key="1">
    <source>
        <dbReference type="ARBA" id="ARBA00004429"/>
    </source>
</evidence>
<dbReference type="InterPro" id="IPR003004">
    <property type="entry name" value="GspF/PilC"/>
</dbReference>
<dbReference type="GeneID" id="89457582"/>
<evidence type="ECO:0000313" key="10">
    <source>
        <dbReference type="EMBL" id="MDO6453611.1"/>
    </source>
</evidence>
<keyword evidence="7 8" id="KW-0472">Membrane</keyword>
<evidence type="ECO:0000256" key="5">
    <source>
        <dbReference type="ARBA" id="ARBA00022692"/>
    </source>
</evidence>
<dbReference type="GO" id="GO:0005886">
    <property type="term" value="C:plasma membrane"/>
    <property type="evidence" value="ECO:0007669"/>
    <property type="project" value="UniProtKB-SubCell"/>
</dbReference>
<sequence>MPSFEYQAVNPQGKKLKGFLDADSERHARQQLRDKQLMPINLHENHKRGTTSKRGGGRVSTRDLSLFTQQFAALIQSATPLEEAIQVSANQTNNKALKRTLQAVRSKILEGHTLADSLRDHPRVFPPIYCALISAGEHSGDLAKVLMRLADYTERTQQLRNTVSQAAIYPIVLTIVALGVITLLMAYVVPKVVEQFDGRGQELPLLTRIMIASSDFIIHQGWMVLVAVFAGIWVWRHCLKKPAFRLRVHAGMLKLPILGNLITNLETARLLNTLSIMVTSGSPLLDALRISQETLNNRVIRNAVSEATDRVREGQLLSKTLNDSGVFPPISVYMIANGEHSGELGTALEHAARQQENLLTGMINITTKLLEPLLIIVFGVLVLAIVLAILLPILQLNNLTQF</sequence>
<dbReference type="FunFam" id="1.20.81.30:FF:000001">
    <property type="entry name" value="Type II secretion system protein F"/>
    <property type="match status" value="2"/>
</dbReference>